<keyword evidence="2" id="KW-1185">Reference proteome</keyword>
<dbReference type="EMBL" id="JACOOH010000001">
    <property type="protein sequence ID" value="MBC5620144.1"/>
    <property type="molecule type" value="Genomic_DNA"/>
</dbReference>
<protein>
    <recommendedName>
        <fullName evidence="3">F5/8 type C domain-containing protein</fullName>
    </recommendedName>
</protein>
<dbReference type="Proteomes" id="UP000646484">
    <property type="component" value="Unassembled WGS sequence"/>
</dbReference>
<proteinExistence type="predicted"/>
<dbReference type="Pfam" id="PF16389">
    <property type="entry name" value="DUF4998"/>
    <property type="match status" value="1"/>
</dbReference>
<accession>A0ABR7CWV9</accession>
<dbReference type="PROSITE" id="PS51257">
    <property type="entry name" value="PROKAR_LIPOPROTEIN"/>
    <property type="match status" value="1"/>
</dbReference>
<dbReference type="InterPro" id="IPR008979">
    <property type="entry name" value="Galactose-bd-like_sf"/>
</dbReference>
<comment type="caution">
    <text evidence="1">The sequence shown here is derived from an EMBL/GenBank/DDBJ whole genome shotgun (WGS) entry which is preliminary data.</text>
</comment>
<dbReference type="Gene3D" id="2.60.120.260">
    <property type="entry name" value="Galactose-binding domain-like"/>
    <property type="match status" value="1"/>
</dbReference>
<evidence type="ECO:0008006" key="3">
    <source>
        <dbReference type="Google" id="ProtNLM"/>
    </source>
</evidence>
<gene>
    <name evidence="1" type="ORF">H8S64_03420</name>
</gene>
<evidence type="ECO:0000313" key="2">
    <source>
        <dbReference type="Proteomes" id="UP000646484"/>
    </source>
</evidence>
<dbReference type="SUPFAM" id="SSF49785">
    <property type="entry name" value="Galactose-binding domain-like"/>
    <property type="match status" value="1"/>
</dbReference>
<name>A0ABR7CWV9_9BACT</name>
<organism evidence="1 2">
    <name type="scientific">Butyricimonas hominis</name>
    <dbReference type="NCBI Taxonomy" id="2763032"/>
    <lineage>
        <taxon>Bacteria</taxon>
        <taxon>Pseudomonadati</taxon>
        <taxon>Bacteroidota</taxon>
        <taxon>Bacteroidia</taxon>
        <taxon>Bacteroidales</taxon>
        <taxon>Odoribacteraceae</taxon>
        <taxon>Butyricimonas</taxon>
    </lineage>
</organism>
<reference evidence="1 2" key="1">
    <citation type="submission" date="2020-08" db="EMBL/GenBank/DDBJ databases">
        <title>Genome public.</title>
        <authorList>
            <person name="Liu C."/>
            <person name="Sun Q."/>
        </authorList>
    </citation>
    <scope>NUCLEOTIDE SEQUENCE [LARGE SCALE GENOMIC DNA]</scope>
    <source>
        <strain evidence="1 2">NSJ-56</strain>
    </source>
</reference>
<dbReference type="RefSeq" id="WP_186974940.1">
    <property type="nucleotide sequence ID" value="NZ_JACOOH010000001.1"/>
</dbReference>
<sequence>MRKRKHIINLFAAAALLIGCSESLEDTYSDFSGDGKIHYVAMCTEVHATPRWEGLVVDWINGTDATIDKIKVIWSFEDLKDSVLLPKTSDSFELKNLADGTYRFDVCAMDKAGNESLRETTYGRPYTRQHEIMLAFTRGVVKSYFLKNKMIFFSDHWNENIEELKLKYKDTNGETQYYTFREATSNTLITIDDVSMNPADTVYVLRKGKVADCPDVIDFDPFAVSRKKIYSAGFVSAIEQRYGYSTTTKEKEEKFEEFINNVTELEFDYDIETFEDVLYCPKLQRIIFGKNRYLQRFPNTPYDMSKLLGPLKKSMLVLNKANEILGMRIDSYGPGYNAHYLGSQYIDYMDIKGYPVLPRLNTVKKEELRMFNDGNRILCTPVDPYADLDYLLDDNFSTVWETTSFTSVRTYEMMMEFMTETEIKGIKVAQPNYNPQADKEAAYVIPSAITMQTSTDGVIWKNVTFLETNILGRGSGEVTLLPISDAGGSRLVKYIKFTLRDGVNAGGTTKCKLGDVVIYK</sequence>
<evidence type="ECO:0000313" key="1">
    <source>
        <dbReference type="EMBL" id="MBC5620144.1"/>
    </source>
</evidence>